<protein>
    <submittedName>
        <fullName evidence="1">Uncharacterized protein</fullName>
    </submittedName>
</protein>
<proteinExistence type="predicted"/>
<dbReference type="AlphaFoldDB" id="A0A8X6JTH9"/>
<dbReference type="EMBL" id="BMAO01027618">
    <property type="protein sequence ID" value="GFR18441.1"/>
    <property type="molecule type" value="Genomic_DNA"/>
</dbReference>
<name>A0A8X6JTH9_TRICU</name>
<keyword evidence="2" id="KW-1185">Reference proteome</keyword>
<comment type="caution">
    <text evidence="1">The sequence shown here is derived from an EMBL/GenBank/DDBJ whole genome shotgun (WGS) entry which is preliminary data.</text>
</comment>
<accession>A0A8X6JTH9</accession>
<gene>
    <name evidence="1" type="ORF">TNCT_165991</name>
</gene>
<dbReference type="Proteomes" id="UP000887116">
    <property type="component" value="Unassembled WGS sequence"/>
</dbReference>
<evidence type="ECO:0000313" key="2">
    <source>
        <dbReference type="Proteomes" id="UP000887116"/>
    </source>
</evidence>
<sequence length="89" mass="10302">MTSPSDIYRLHRKRWTRLSPEQWAKVTPLILSFEPGNAKQWDKNHLNMMACLGLFREGVNDRPLTSKGGSHRDVVQSTFRGVHVKKVEE</sequence>
<evidence type="ECO:0000313" key="1">
    <source>
        <dbReference type="EMBL" id="GFR18441.1"/>
    </source>
</evidence>
<organism evidence="1 2">
    <name type="scientific">Trichonephila clavata</name>
    <name type="common">Joro spider</name>
    <name type="synonym">Nephila clavata</name>
    <dbReference type="NCBI Taxonomy" id="2740835"/>
    <lineage>
        <taxon>Eukaryota</taxon>
        <taxon>Metazoa</taxon>
        <taxon>Ecdysozoa</taxon>
        <taxon>Arthropoda</taxon>
        <taxon>Chelicerata</taxon>
        <taxon>Arachnida</taxon>
        <taxon>Araneae</taxon>
        <taxon>Araneomorphae</taxon>
        <taxon>Entelegynae</taxon>
        <taxon>Araneoidea</taxon>
        <taxon>Nephilidae</taxon>
        <taxon>Trichonephila</taxon>
    </lineage>
</organism>
<reference evidence="1" key="1">
    <citation type="submission" date="2020-07" db="EMBL/GenBank/DDBJ databases">
        <title>Multicomponent nature underlies the extraordinary mechanical properties of spider dragline silk.</title>
        <authorList>
            <person name="Kono N."/>
            <person name="Nakamura H."/>
            <person name="Mori M."/>
            <person name="Yoshida Y."/>
            <person name="Ohtoshi R."/>
            <person name="Malay A.D."/>
            <person name="Moran D.A.P."/>
            <person name="Tomita M."/>
            <person name="Numata K."/>
            <person name="Arakawa K."/>
        </authorList>
    </citation>
    <scope>NUCLEOTIDE SEQUENCE</scope>
</reference>
<dbReference type="OrthoDB" id="10313715at2759"/>